<dbReference type="InterPro" id="IPR013655">
    <property type="entry name" value="PAS_fold_3"/>
</dbReference>
<dbReference type="EMBL" id="UAPQ01000006">
    <property type="protein sequence ID" value="SPT53395.1"/>
    <property type="molecule type" value="Genomic_DNA"/>
</dbReference>
<evidence type="ECO:0000313" key="3">
    <source>
        <dbReference type="Proteomes" id="UP000250006"/>
    </source>
</evidence>
<accession>A0ABY1VMV5</accession>
<dbReference type="Proteomes" id="UP000250006">
    <property type="component" value="Unassembled WGS sequence"/>
</dbReference>
<evidence type="ECO:0000259" key="1">
    <source>
        <dbReference type="Pfam" id="PF08447"/>
    </source>
</evidence>
<dbReference type="SUPFAM" id="SSF55785">
    <property type="entry name" value="PYP-like sensor domain (PAS domain)"/>
    <property type="match status" value="1"/>
</dbReference>
<keyword evidence="2" id="KW-0675">Receptor</keyword>
<proteinExistence type="predicted"/>
<protein>
    <submittedName>
        <fullName evidence="2">Aerotaxis receptor</fullName>
    </submittedName>
</protein>
<gene>
    <name evidence="2" type="primary">aer_1</name>
    <name evidence="2" type="ORF">NCTC11535_01059</name>
</gene>
<dbReference type="Pfam" id="PF08447">
    <property type="entry name" value="PAS_3"/>
    <property type="match status" value="1"/>
</dbReference>
<dbReference type="InterPro" id="IPR035965">
    <property type="entry name" value="PAS-like_dom_sf"/>
</dbReference>
<dbReference type="CDD" id="cd00130">
    <property type="entry name" value="PAS"/>
    <property type="match status" value="1"/>
</dbReference>
<sequence length="465" mass="49484">MPNQPSGARHEVGVDELFFSTTDARGVIKRANNVFVRLSHFEADELSQAPHNLIRHPAMPAGAFHAMWDTLKAGRPFAAYVRNLAGNGSEYRVFATVTPMRNGDYLSVRSRPMRADLEETAYALYEQALGFEQEAAAGGANRRETAAQGAGKLVELLAEAGLDSYEAFQNVALPAEVASWEESGQGLAQRPGTVGPQARALEAVHALSADLDAWMSRLDALADLDHAIKRTSKRLNRAVNNPAISSESVASLDRSDAGLSTLGQLLDLWLQMQGLITPQVSSLQQTLAQMEATVGRTRFRIALARLHASMTATFLAELIDGEASGAEGAGTAASEDSELTRGAINDLGQALREGMEDFAAQTRSYQELAAQTGDAVAQVQRLLAIPHQILELWTNSPKSQDPNLPEAAQSLTKAAAAAVSGSEQILMDLAGLVEQCTSAAVGEDAGQEADLRALVEQVCAAIEAA</sequence>
<evidence type="ECO:0000313" key="2">
    <source>
        <dbReference type="EMBL" id="SPT53395.1"/>
    </source>
</evidence>
<dbReference type="RefSeq" id="WP_111836328.1">
    <property type="nucleotide sequence ID" value="NZ_UAPQ01000006.1"/>
</dbReference>
<feature type="domain" description="PAS fold-3" evidence="1">
    <location>
        <begin position="31"/>
        <end position="103"/>
    </location>
</feature>
<dbReference type="Gene3D" id="3.30.450.20">
    <property type="entry name" value="PAS domain"/>
    <property type="match status" value="1"/>
</dbReference>
<name>A0ABY1VMV5_9ACTO</name>
<organism evidence="2 3">
    <name type="scientific">Actinomyces bovis</name>
    <dbReference type="NCBI Taxonomy" id="1658"/>
    <lineage>
        <taxon>Bacteria</taxon>
        <taxon>Bacillati</taxon>
        <taxon>Actinomycetota</taxon>
        <taxon>Actinomycetes</taxon>
        <taxon>Actinomycetales</taxon>
        <taxon>Actinomycetaceae</taxon>
        <taxon>Actinomyces</taxon>
    </lineage>
</organism>
<dbReference type="InterPro" id="IPR000014">
    <property type="entry name" value="PAS"/>
</dbReference>
<reference evidence="2 3" key="1">
    <citation type="submission" date="2018-06" db="EMBL/GenBank/DDBJ databases">
        <authorList>
            <consortium name="Pathogen Informatics"/>
            <person name="Doyle S."/>
        </authorList>
    </citation>
    <scope>NUCLEOTIDE SEQUENCE [LARGE SCALE GENOMIC DNA]</scope>
    <source>
        <strain evidence="2 3">NCTC11535</strain>
    </source>
</reference>
<comment type="caution">
    <text evidence="2">The sequence shown here is derived from an EMBL/GenBank/DDBJ whole genome shotgun (WGS) entry which is preliminary data.</text>
</comment>
<keyword evidence="3" id="KW-1185">Reference proteome</keyword>